<dbReference type="PANTHER" id="PTHR13219:SF6">
    <property type="entry name" value="TRANSMEMBRANE PROTEIN 94"/>
    <property type="match status" value="1"/>
</dbReference>
<dbReference type="SUPFAM" id="SSF81653">
    <property type="entry name" value="Calcium ATPase, transduction domain A"/>
    <property type="match status" value="1"/>
</dbReference>
<accession>A0A8B6E223</accession>
<keyword evidence="2" id="KW-0812">Transmembrane</keyword>
<feature type="transmembrane region" description="Helical" evidence="2">
    <location>
        <begin position="58"/>
        <end position="80"/>
    </location>
</feature>
<feature type="transmembrane region" description="Helical" evidence="2">
    <location>
        <begin position="86"/>
        <end position="107"/>
    </location>
</feature>
<dbReference type="EMBL" id="UYJE01004338">
    <property type="protein sequence ID" value="VDI27167.1"/>
    <property type="molecule type" value="Genomic_DNA"/>
</dbReference>
<reference evidence="3" key="1">
    <citation type="submission" date="2018-11" db="EMBL/GenBank/DDBJ databases">
        <authorList>
            <person name="Alioto T."/>
            <person name="Alioto T."/>
        </authorList>
    </citation>
    <scope>NUCLEOTIDE SEQUENCE</scope>
</reference>
<evidence type="ECO:0000313" key="3">
    <source>
        <dbReference type="EMBL" id="VDI27167.1"/>
    </source>
</evidence>
<keyword evidence="1" id="KW-0175">Coiled coil</keyword>
<organism evidence="3 4">
    <name type="scientific">Mytilus galloprovincialis</name>
    <name type="common">Mediterranean mussel</name>
    <dbReference type="NCBI Taxonomy" id="29158"/>
    <lineage>
        <taxon>Eukaryota</taxon>
        <taxon>Metazoa</taxon>
        <taxon>Spiralia</taxon>
        <taxon>Lophotrochozoa</taxon>
        <taxon>Mollusca</taxon>
        <taxon>Bivalvia</taxon>
        <taxon>Autobranchia</taxon>
        <taxon>Pteriomorphia</taxon>
        <taxon>Mytilida</taxon>
        <taxon>Mytiloidea</taxon>
        <taxon>Mytilidae</taxon>
        <taxon>Mytilinae</taxon>
        <taxon>Mytilus</taxon>
    </lineage>
</organism>
<keyword evidence="2" id="KW-1133">Transmembrane helix</keyword>
<evidence type="ECO:0000256" key="1">
    <source>
        <dbReference type="SAM" id="Coils"/>
    </source>
</evidence>
<evidence type="ECO:0000256" key="2">
    <source>
        <dbReference type="SAM" id="Phobius"/>
    </source>
</evidence>
<keyword evidence="4" id="KW-1185">Reference proteome</keyword>
<gene>
    <name evidence="3" type="ORF">MGAL_10B068854</name>
</gene>
<dbReference type="AlphaFoldDB" id="A0A8B6E223"/>
<evidence type="ECO:0000313" key="4">
    <source>
        <dbReference type="Proteomes" id="UP000596742"/>
    </source>
</evidence>
<feature type="coiled-coil region" evidence="1">
    <location>
        <begin position="11"/>
        <end position="38"/>
    </location>
</feature>
<dbReference type="Proteomes" id="UP000596742">
    <property type="component" value="Unassembled WGS sequence"/>
</dbReference>
<name>A0A8B6E223_MYTGA</name>
<sequence>MTELDDGLCTADALSTLHDELENEIIQYEDKLHASKTTQLLRCLNPYEVKSAFHCTSIIILSLLSVALVVAFGAFLSSSIDSNPFWWIIEVVVWLIVLALNIINSIWNCHIELKEIINIARLTLKKIKDCLKAPSWTIDDYVNIHTPLSPCVSLQWTLRDNQVVNLPVPLLVAGDVILLRPGHIVPGSCRQLEADGKEVLLNQGEMYCSTSQEYSDYKGTPHNCKPVTAQKFVMLETVFLQNLR</sequence>
<proteinExistence type="predicted"/>
<dbReference type="PANTHER" id="PTHR13219">
    <property type="entry name" value="TRANSMEMBRANE PROTEIN 94"/>
    <property type="match status" value="1"/>
</dbReference>
<dbReference type="InterPro" id="IPR039720">
    <property type="entry name" value="TMEM94"/>
</dbReference>
<comment type="caution">
    <text evidence="3">The sequence shown here is derived from an EMBL/GenBank/DDBJ whole genome shotgun (WGS) entry which is preliminary data.</text>
</comment>
<dbReference type="OrthoDB" id="5568754at2759"/>
<dbReference type="EMBL" id="UYJE01004338">
    <property type="protein sequence ID" value="VDI27165.1"/>
    <property type="molecule type" value="Genomic_DNA"/>
</dbReference>
<keyword evidence="2" id="KW-0472">Membrane</keyword>
<dbReference type="InterPro" id="IPR008250">
    <property type="entry name" value="ATPase_P-typ_transduc_dom_A_sf"/>
</dbReference>
<protein>
    <submittedName>
        <fullName evidence="3">Uncharacterized protein</fullName>
    </submittedName>
</protein>